<sequence length="168" mass="18742">MPLSMYTASVPVYVQYLSALAGVLKKAEAYCAAKKIDPNVLVTARLFPDMFALTRQVQIATDHAKGSLSRLAGVEIPSYADTEATFEDLQARIAKTLDYVQSFKPEQIDGSDDKHIVLDIHGNKFEFSGADYLMRWALPNFFFHTTTAYAILRHNGVEVGKRDFMSAQ</sequence>
<comment type="caution">
    <text evidence="1">The sequence shown here is derived from an EMBL/GenBank/DDBJ whole genome shotgun (WGS) entry which is preliminary data.</text>
</comment>
<dbReference type="PANTHER" id="PTHR36922:SF1">
    <property type="entry name" value="DUF1993 DOMAIN-CONTAINING PROTEIN"/>
    <property type="match status" value="1"/>
</dbReference>
<dbReference type="Proteomes" id="UP001499951">
    <property type="component" value="Unassembled WGS sequence"/>
</dbReference>
<dbReference type="InterPro" id="IPR018531">
    <property type="entry name" value="DUF1993"/>
</dbReference>
<dbReference type="PANTHER" id="PTHR36922">
    <property type="entry name" value="BLL2446 PROTEIN"/>
    <property type="match status" value="1"/>
</dbReference>
<dbReference type="InterPro" id="IPR034660">
    <property type="entry name" value="DinB/YfiT-like"/>
</dbReference>
<dbReference type="Pfam" id="PF09351">
    <property type="entry name" value="DUF1993"/>
    <property type="match status" value="1"/>
</dbReference>
<dbReference type="SUPFAM" id="SSF109854">
    <property type="entry name" value="DinB/YfiT-like putative metalloenzymes"/>
    <property type="match status" value="1"/>
</dbReference>
<accession>A0ABN1EJB7</accession>
<evidence type="ECO:0000313" key="2">
    <source>
        <dbReference type="Proteomes" id="UP001499951"/>
    </source>
</evidence>
<dbReference type="EMBL" id="BAAADD010000003">
    <property type="protein sequence ID" value="GAA0566936.1"/>
    <property type="molecule type" value="Genomic_DNA"/>
</dbReference>
<name>A0ABN1EJB7_9PROT</name>
<keyword evidence="2" id="KW-1185">Reference proteome</keyword>
<dbReference type="RefSeq" id="WP_166933071.1">
    <property type="nucleotide sequence ID" value="NZ_BAAADD010000003.1"/>
</dbReference>
<protein>
    <submittedName>
        <fullName evidence="1">DUF1993 family protein</fullName>
    </submittedName>
</protein>
<proteinExistence type="predicted"/>
<gene>
    <name evidence="1" type="ORF">GCM10008942_14290</name>
</gene>
<dbReference type="Gene3D" id="1.20.120.450">
    <property type="entry name" value="dinb family like domain"/>
    <property type="match status" value="1"/>
</dbReference>
<evidence type="ECO:0000313" key="1">
    <source>
        <dbReference type="EMBL" id="GAA0566936.1"/>
    </source>
</evidence>
<reference evidence="1 2" key="1">
    <citation type="journal article" date="2019" name="Int. J. Syst. Evol. Microbiol.">
        <title>The Global Catalogue of Microorganisms (GCM) 10K type strain sequencing project: providing services to taxonomists for standard genome sequencing and annotation.</title>
        <authorList>
            <consortium name="The Broad Institute Genomics Platform"/>
            <consortium name="The Broad Institute Genome Sequencing Center for Infectious Disease"/>
            <person name="Wu L."/>
            <person name="Ma J."/>
        </authorList>
    </citation>
    <scope>NUCLEOTIDE SEQUENCE [LARGE SCALE GENOMIC DNA]</scope>
    <source>
        <strain evidence="1 2">JCM 15089</strain>
    </source>
</reference>
<organism evidence="1 2">
    <name type="scientific">Rhizomicrobium electricum</name>
    <dbReference type="NCBI Taxonomy" id="480070"/>
    <lineage>
        <taxon>Bacteria</taxon>
        <taxon>Pseudomonadati</taxon>
        <taxon>Pseudomonadota</taxon>
        <taxon>Alphaproteobacteria</taxon>
        <taxon>Micropepsales</taxon>
        <taxon>Micropepsaceae</taxon>
        <taxon>Rhizomicrobium</taxon>
    </lineage>
</organism>